<gene>
    <name evidence="1" type="ORF">V2W30_36090</name>
</gene>
<keyword evidence="2" id="KW-1185">Reference proteome</keyword>
<sequence>MAVTRTVRVAIGAPLAVVVLVAGFLLFHGDFQRWRDDAALDEACGGLLDRDAVRDVLGSGAVEVDERGGGVAHCRVAVHGSAEILVEDTTRAGGSETGGYFGHATSSVLPVPVGHGWSGLFWTGARDARPGDGPAASVEAGVALVLPCTGGRSLSVTVTSTLDGTLDDPANRPAYARIATTTAAEAARARGCEAELGDPIRSLDLPVLADDEYEPLRTASGTCAGVPGTRTLTRATETARNGAPYEVCRLTGTGTESTVLTADYGAYAQRRYAEYERSYDDEVPAADRPAHLRTSERGSTWTTAECPDGTALFELSSLDERTAKKRSPTSVELSAERAALTAFAARSAKAHACEPPHALPAPKR</sequence>
<protein>
    <submittedName>
        <fullName evidence="1">Uncharacterized protein</fullName>
    </submittedName>
</protein>
<dbReference type="Proteomes" id="UP001432251">
    <property type="component" value="Chromosome"/>
</dbReference>
<evidence type="ECO:0000313" key="2">
    <source>
        <dbReference type="Proteomes" id="UP001432251"/>
    </source>
</evidence>
<proteinExistence type="predicted"/>
<reference evidence="1" key="1">
    <citation type="journal article" date="2025" name="Int. J. Syst. Evol. Microbiol.">
        <title>Streptomyces citrinus sp. nov., with yellow diffusible pigment.</title>
        <authorList>
            <person name="He Y."/>
            <person name="Yang E."/>
            <person name="Xu J."/>
            <person name="Sun Y."/>
            <person name="Sun L."/>
        </authorList>
    </citation>
    <scope>NUCLEOTIDE SEQUENCE</scope>
    <source>
        <strain evidence="1">Q6</strain>
    </source>
</reference>
<evidence type="ECO:0000313" key="1">
    <source>
        <dbReference type="EMBL" id="WWQ68221.1"/>
    </source>
</evidence>
<accession>A0ACD5AM00</accession>
<organism evidence="1 2">
    <name type="scientific">Streptomyces citrinus</name>
    <dbReference type="NCBI Taxonomy" id="3118173"/>
    <lineage>
        <taxon>Bacteria</taxon>
        <taxon>Bacillati</taxon>
        <taxon>Actinomycetota</taxon>
        <taxon>Actinomycetes</taxon>
        <taxon>Kitasatosporales</taxon>
        <taxon>Streptomycetaceae</taxon>
        <taxon>Streptomyces</taxon>
    </lineage>
</organism>
<dbReference type="EMBL" id="CP146022">
    <property type="protein sequence ID" value="WWQ68221.1"/>
    <property type="molecule type" value="Genomic_DNA"/>
</dbReference>
<name>A0ACD5AM00_9ACTN</name>